<accession>A0A6M3JJN7</accession>
<gene>
    <name evidence="1" type="ORF">MM415A03972_0010</name>
</gene>
<sequence>MSLGTKPKPLYPDADRPSVFEEGLEFQDFVADLLLRELGIALTSFSSRRYQWVHGENRQGIEIKLDKRILETGNVSIEVAEKSRADMPTWTPSGIMRHDNAWLYVQGNPQIVLVFGKATLRLVYKKRYASKVWQPKPTIRTFLLPLSEARRVALKVFER</sequence>
<dbReference type="AlphaFoldDB" id="A0A6M3JJN7"/>
<evidence type="ECO:0000313" key="1">
    <source>
        <dbReference type="EMBL" id="QJA70133.1"/>
    </source>
</evidence>
<proteinExistence type="predicted"/>
<dbReference type="EMBL" id="MT141766">
    <property type="protein sequence ID" value="QJA70133.1"/>
    <property type="molecule type" value="Genomic_DNA"/>
</dbReference>
<organism evidence="1">
    <name type="scientific">viral metagenome</name>
    <dbReference type="NCBI Taxonomy" id="1070528"/>
    <lineage>
        <taxon>unclassified sequences</taxon>
        <taxon>metagenomes</taxon>
        <taxon>organismal metagenomes</taxon>
    </lineage>
</organism>
<name>A0A6M3JJN7_9ZZZZ</name>
<reference evidence="1" key="1">
    <citation type="submission" date="2020-03" db="EMBL/GenBank/DDBJ databases">
        <title>The deep terrestrial virosphere.</title>
        <authorList>
            <person name="Holmfeldt K."/>
            <person name="Nilsson E."/>
            <person name="Simone D."/>
            <person name="Lopez-Fernandez M."/>
            <person name="Wu X."/>
            <person name="de Brujin I."/>
            <person name="Lundin D."/>
            <person name="Andersson A."/>
            <person name="Bertilsson S."/>
            <person name="Dopson M."/>
        </authorList>
    </citation>
    <scope>NUCLEOTIDE SEQUENCE</scope>
    <source>
        <strain evidence="1">MM415A03972</strain>
    </source>
</reference>
<protein>
    <submittedName>
        <fullName evidence="1">Uncharacterized protein</fullName>
    </submittedName>
</protein>